<evidence type="ECO:0000313" key="2">
    <source>
        <dbReference type="EMBL" id="CAB0040510.1"/>
    </source>
</evidence>
<sequence length="279" mass="31888">MHVYEVLHGSYSLRFGLMIRCLAYRSSRGSVRRLFTQAGRSEGLQRAGTSVETDRRSSFGSPEETPLGPFLFLNLSFQHRSVPLKKQIKNGLIRQTEVNELWNNLKPNFKSHAEMKENTEAEIERLIQKATSNRASLSYYFVNLMHKLSSTGKSLYSWLTRSQEVSKITNLVLMKKQYYIRYHLDQELPNHAPYGMPYEAPLCQFQGSVRRLFTQAGRSEGLQRAGTSVETDRRSSFGSPEETPLGPFVMIYPTRRGLPCCIASVNREACWSLLHPVEA</sequence>
<accession>A0A6H5ISW5</accession>
<protein>
    <submittedName>
        <fullName evidence="2">Uncharacterized protein</fullName>
    </submittedName>
</protein>
<dbReference type="Proteomes" id="UP000479190">
    <property type="component" value="Unassembled WGS sequence"/>
</dbReference>
<gene>
    <name evidence="2" type="ORF">TBRA_LOCUS12213</name>
</gene>
<dbReference type="AlphaFoldDB" id="A0A6H5ISW5"/>
<dbReference type="EMBL" id="CADCXV010001030">
    <property type="protein sequence ID" value="CAB0040510.1"/>
    <property type="molecule type" value="Genomic_DNA"/>
</dbReference>
<proteinExistence type="predicted"/>
<evidence type="ECO:0000313" key="3">
    <source>
        <dbReference type="Proteomes" id="UP000479190"/>
    </source>
</evidence>
<evidence type="ECO:0000256" key="1">
    <source>
        <dbReference type="SAM" id="MobiDB-lite"/>
    </source>
</evidence>
<feature type="region of interest" description="Disordered" evidence="1">
    <location>
        <begin position="218"/>
        <end position="241"/>
    </location>
</feature>
<keyword evidence="3" id="KW-1185">Reference proteome</keyword>
<organism evidence="2 3">
    <name type="scientific">Trichogramma brassicae</name>
    <dbReference type="NCBI Taxonomy" id="86971"/>
    <lineage>
        <taxon>Eukaryota</taxon>
        <taxon>Metazoa</taxon>
        <taxon>Ecdysozoa</taxon>
        <taxon>Arthropoda</taxon>
        <taxon>Hexapoda</taxon>
        <taxon>Insecta</taxon>
        <taxon>Pterygota</taxon>
        <taxon>Neoptera</taxon>
        <taxon>Endopterygota</taxon>
        <taxon>Hymenoptera</taxon>
        <taxon>Apocrita</taxon>
        <taxon>Proctotrupomorpha</taxon>
        <taxon>Chalcidoidea</taxon>
        <taxon>Trichogrammatidae</taxon>
        <taxon>Trichogramma</taxon>
    </lineage>
</organism>
<reference evidence="2 3" key="1">
    <citation type="submission" date="2020-02" db="EMBL/GenBank/DDBJ databases">
        <authorList>
            <person name="Ferguson B K."/>
        </authorList>
    </citation>
    <scope>NUCLEOTIDE SEQUENCE [LARGE SCALE GENOMIC DNA]</scope>
</reference>
<name>A0A6H5ISW5_9HYME</name>